<dbReference type="Gene3D" id="1.10.10.10">
    <property type="entry name" value="Winged helix-like DNA-binding domain superfamily/Winged helix DNA-binding domain"/>
    <property type="match status" value="1"/>
</dbReference>
<accession>A0ABV6V9D2</accession>
<organism evidence="1 2">
    <name type="scientific">Streptacidiphilus alkalitolerans</name>
    <dbReference type="NCBI Taxonomy" id="3342712"/>
    <lineage>
        <taxon>Bacteria</taxon>
        <taxon>Bacillati</taxon>
        <taxon>Actinomycetota</taxon>
        <taxon>Actinomycetes</taxon>
        <taxon>Kitasatosporales</taxon>
        <taxon>Streptomycetaceae</taxon>
        <taxon>Streptacidiphilus</taxon>
    </lineage>
</organism>
<dbReference type="PROSITE" id="PS51000">
    <property type="entry name" value="HTH_DEOR_2"/>
    <property type="match status" value="1"/>
</dbReference>
<dbReference type="InterPro" id="IPR013196">
    <property type="entry name" value="HTH_11"/>
</dbReference>
<reference evidence="1 2" key="1">
    <citation type="submission" date="2024-09" db="EMBL/GenBank/DDBJ databases">
        <authorList>
            <person name="Lee S.D."/>
        </authorList>
    </citation>
    <scope>NUCLEOTIDE SEQUENCE [LARGE SCALE GENOMIC DNA]</scope>
    <source>
        <strain evidence="1 2">N1-1</strain>
    </source>
</reference>
<dbReference type="Pfam" id="PF08279">
    <property type="entry name" value="HTH_11"/>
    <property type="match status" value="1"/>
</dbReference>
<dbReference type="InterPro" id="IPR057727">
    <property type="entry name" value="WCX_dom"/>
</dbReference>
<sequence>MRADRLVAALLFLQTRGRVTVAEVAAELEVSERTARRDLEALATAGIPVYSQRGRGGGWSLVGGARTDLTGLTAGEIRALFLVTGPSSATTPELRVALRKLVRALPATLRSGAEAASRAGVADGTDWSGSPDASASPYLDALRRAVLEQTQVRLGYTRPGRPPSERTVHPLGLAAKAGAWYLVAGTADGLRPFRLDRVTAVAPTGEPVVRPDGFDLSTAWRALAGRMEDRMLAATVRGRVEVSAEAVLEGLFGSRLRLGRTLADGWVEIEVDGPSAEVLAAQLAGLGARVEILEPPAARARLAALAAELAALYGPTRVLPGGVRESLRSETIP</sequence>
<dbReference type="Pfam" id="PF13280">
    <property type="entry name" value="WYL"/>
    <property type="match status" value="1"/>
</dbReference>
<proteinExistence type="predicted"/>
<dbReference type="InterPro" id="IPR028349">
    <property type="entry name" value="PafC-like"/>
</dbReference>
<dbReference type="EMBL" id="JBHEZX010000005">
    <property type="protein sequence ID" value="MFC1410197.1"/>
    <property type="molecule type" value="Genomic_DNA"/>
</dbReference>
<dbReference type="PANTHER" id="PTHR34580">
    <property type="match status" value="1"/>
</dbReference>
<dbReference type="SMART" id="SM00420">
    <property type="entry name" value="HTH_DEOR"/>
    <property type="match status" value="1"/>
</dbReference>
<dbReference type="Proteomes" id="UP001592582">
    <property type="component" value="Unassembled WGS sequence"/>
</dbReference>
<evidence type="ECO:0000313" key="2">
    <source>
        <dbReference type="Proteomes" id="UP001592582"/>
    </source>
</evidence>
<dbReference type="InterPro" id="IPR036388">
    <property type="entry name" value="WH-like_DNA-bd_sf"/>
</dbReference>
<comment type="caution">
    <text evidence="1">The sequence shown here is derived from an EMBL/GenBank/DDBJ whole genome shotgun (WGS) entry which is preliminary data.</text>
</comment>
<dbReference type="InterPro" id="IPR036390">
    <property type="entry name" value="WH_DNA-bd_sf"/>
</dbReference>
<dbReference type="InterPro" id="IPR051534">
    <property type="entry name" value="CBASS_pafABC_assoc_protein"/>
</dbReference>
<dbReference type="InterPro" id="IPR026881">
    <property type="entry name" value="WYL_dom"/>
</dbReference>
<gene>
    <name evidence="1" type="ORF">ACEZDG_13055</name>
</gene>
<protein>
    <submittedName>
        <fullName evidence="1">Helix-turn-helix transcriptional regulator</fullName>
    </submittedName>
</protein>
<keyword evidence="2" id="KW-1185">Reference proteome</keyword>
<evidence type="ECO:0000313" key="1">
    <source>
        <dbReference type="EMBL" id="MFC1410197.1"/>
    </source>
</evidence>
<dbReference type="InterPro" id="IPR001034">
    <property type="entry name" value="DeoR_HTH"/>
</dbReference>
<dbReference type="PROSITE" id="PS52050">
    <property type="entry name" value="WYL"/>
    <property type="match status" value="1"/>
</dbReference>
<dbReference type="SUPFAM" id="SSF46785">
    <property type="entry name" value="Winged helix' DNA-binding domain"/>
    <property type="match status" value="1"/>
</dbReference>
<name>A0ABV6V9D2_9ACTN</name>
<dbReference type="PIRSF" id="PIRSF016838">
    <property type="entry name" value="PafC"/>
    <property type="match status" value="1"/>
</dbReference>
<dbReference type="Pfam" id="PF25583">
    <property type="entry name" value="WCX"/>
    <property type="match status" value="1"/>
</dbReference>
<dbReference type="PANTHER" id="PTHR34580:SF1">
    <property type="entry name" value="PROTEIN PAFC"/>
    <property type="match status" value="1"/>
</dbReference>